<feature type="compositionally biased region" description="Basic and acidic residues" evidence="1">
    <location>
        <begin position="22"/>
        <end position="33"/>
    </location>
</feature>
<accession>A0A5E4AEJ0</accession>
<dbReference type="EMBL" id="WJEC01007857">
    <property type="protein sequence ID" value="KAF7466220.1"/>
    <property type="molecule type" value="Genomic_DNA"/>
</dbReference>
<organism evidence="3 4">
    <name type="scientific">Marmota monax</name>
    <name type="common">Woodchuck</name>
    <dbReference type="NCBI Taxonomy" id="9995"/>
    <lineage>
        <taxon>Eukaryota</taxon>
        <taxon>Metazoa</taxon>
        <taxon>Chordata</taxon>
        <taxon>Craniata</taxon>
        <taxon>Vertebrata</taxon>
        <taxon>Euteleostomi</taxon>
        <taxon>Mammalia</taxon>
        <taxon>Eutheria</taxon>
        <taxon>Euarchontoglires</taxon>
        <taxon>Glires</taxon>
        <taxon>Rodentia</taxon>
        <taxon>Sciuromorpha</taxon>
        <taxon>Sciuridae</taxon>
        <taxon>Xerinae</taxon>
        <taxon>Marmotini</taxon>
        <taxon>Marmota</taxon>
    </lineage>
</organism>
<dbReference type="EMBL" id="CABDUW010000051">
    <property type="protein sequence ID" value="VTJ55545.1"/>
    <property type="molecule type" value="Genomic_DNA"/>
</dbReference>
<keyword evidence="4" id="KW-1185">Reference proteome</keyword>
<evidence type="ECO:0000313" key="2">
    <source>
        <dbReference type="EMBL" id="KAF7466220.1"/>
    </source>
</evidence>
<evidence type="ECO:0000256" key="1">
    <source>
        <dbReference type="SAM" id="MobiDB-lite"/>
    </source>
</evidence>
<feature type="region of interest" description="Disordered" evidence="1">
    <location>
        <begin position="1"/>
        <end position="46"/>
    </location>
</feature>
<reference evidence="3 4" key="1">
    <citation type="submission" date="2019-04" db="EMBL/GenBank/DDBJ databases">
        <authorList>
            <person name="Alioto T."/>
            <person name="Alioto T."/>
        </authorList>
    </citation>
    <scope>NUCLEOTIDE SEQUENCE [LARGE SCALE GENOMIC DNA]</scope>
</reference>
<name>A0A5E4AEJ0_MARMO</name>
<sequence length="124" mass="13358">MTSLKSSQYLGVKVQSELEQPSELRRELEKDLSSADGSAMMGTGVRTDSATLGSASMEAEDDPGANLFPVRVGQSGPLTNMYKWFSHGASPVITFPNVRDVSLDSLRKRGRGCVAQIVNFTDST</sequence>
<dbReference type="Proteomes" id="UP000335636">
    <property type="component" value="Unassembled WGS sequence"/>
</dbReference>
<protein>
    <submittedName>
        <fullName evidence="3">Uncharacterized protein</fullName>
    </submittedName>
</protein>
<proteinExistence type="predicted"/>
<dbReference type="AlphaFoldDB" id="A0A5E4AEJ0"/>
<gene>
    <name evidence="2" type="ORF">GHT09_002770</name>
    <name evidence="3" type="ORF">MONAX_5E025243</name>
</gene>
<evidence type="ECO:0000313" key="3">
    <source>
        <dbReference type="EMBL" id="VTJ55545.1"/>
    </source>
</evidence>
<dbReference type="Proteomes" id="UP000662637">
    <property type="component" value="Unassembled WGS sequence"/>
</dbReference>
<evidence type="ECO:0000313" key="4">
    <source>
        <dbReference type="Proteomes" id="UP000335636"/>
    </source>
</evidence>
<reference evidence="2" key="2">
    <citation type="submission" date="2020-08" db="EMBL/GenBank/DDBJ databases">
        <authorList>
            <person name="Shumante A."/>
            <person name="Zimin A.V."/>
            <person name="Puiu D."/>
            <person name="Salzberg S.L."/>
        </authorList>
    </citation>
    <scope>NUCLEOTIDE SEQUENCE</scope>
    <source>
        <strain evidence="2">WC2-LM</strain>
        <tissue evidence="2">Liver</tissue>
    </source>
</reference>